<protein>
    <recommendedName>
        <fullName evidence="3">Immunity protein 50 of polymorphic toxin system</fullName>
    </recommendedName>
</protein>
<dbReference type="Pfam" id="PF15594">
    <property type="entry name" value="Imm50"/>
    <property type="match status" value="1"/>
</dbReference>
<dbReference type="RefSeq" id="WP_097214047.1">
    <property type="nucleotide sequence ID" value="NZ_SUMD01000010.1"/>
</dbReference>
<reference evidence="1 2" key="1">
    <citation type="submission" date="2019-04" db="EMBL/GenBank/DDBJ databases">
        <title>Rhodococcus oryzae sp. nov., a novel actinomycete isolated from rhizosphere soil of rice (Oryza sativa L.).</title>
        <authorList>
            <person name="Li C."/>
        </authorList>
    </citation>
    <scope>NUCLEOTIDE SEQUENCE [LARGE SCALE GENOMIC DNA]</scope>
    <source>
        <strain evidence="1 2">NEAU-CX67</strain>
    </source>
</reference>
<gene>
    <name evidence="1" type="ORF">FCG67_19820</name>
</gene>
<accession>A0ABY2RFY7</accession>
<dbReference type="Proteomes" id="UP000305109">
    <property type="component" value="Unassembled WGS sequence"/>
</dbReference>
<name>A0ABY2RFY7_9NOCA</name>
<keyword evidence="2" id="KW-1185">Reference proteome</keyword>
<dbReference type="EMBL" id="SUMD01000010">
    <property type="protein sequence ID" value="TJZ75835.1"/>
    <property type="molecule type" value="Genomic_DNA"/>
</dbReference>
<evidence type="ECO:0008006" key="3">
    <source>
        <dbReference type="Google" id="ProtNLM"/>
    </source>
</evidence>
<comment type="caution">
    <text evidence="1">The sequence shown here is derived from an EMBL/GenBank/DDBJ whole genome shotgun (WGS) entry which is preliminary data.</text>
</comment>
<evidence type="ECO:0000313" key="2">
    <source>
        <dbReference type="Proteomes" id="UP000305109"/>
    </source>
</evidence>
<organism evidence="1 2">
    <name type="scientific">Rhodococcus oryzae</name>
    <dbReference type="NCBI Taxonomy" id="2571143"/>
    <lineage>
        <taxon>Bacteria</taxon>
        <taxon>Bacillati</taxon>
        <taxon>Actinomycetota</taxon>
        <taxon>Actinomycetes</taxon>
        <taxon>Mycobacteriales</taxon>
        <taxon>Nocardiaceae</taxon>
        <taxon>Rhodococcus</taxon>
    </lineage>
</organism>
<sequence>MSWIEFLQDARSVRAIYGDVIPNLSEVEVHEIRFDTRGSSVILRLDLADYPLNPPPKWVEQQANTVQIELHFSEVRGVELSGWGTERRASLHVDEAPGSGYEVACIGASRLKMVARWIAIRKISAHQSAGLGGGVA</sequence>
<proteinExistence type="predicted"/>
<dbReference type="InterPro" id="IPR028957">
    <property type="entry name" value="Imm50"/>
</dbReference>
<evidence type="ECO:0000313" key="1">
    <source>
        <dbReference type="EMBL" id="TJZ75835.1"/>
    </source>
</evidence>